<protein>
    <submittedName>
        <fullName evidence="2">GIY-YIG catalytic domain-containing protein</fullName>
    </submittedName>
</protein>
<accession>A0A1C3XA16</accession>
<name>A0A1C3XA16_9BRAD</name>
<dbReference type="CDD" id="cd10449">
    <property type="entry name" value="GIY-YIG_SLX1_like"/>
    <property type="match status" value="1"/>
</dbReference>
<dbReference type="PROSITE" id="PS50164">
    <property type="entry name" value="GIY_YIG"/>
    <property type="match status" value="1"/>
</dbReference>
<gene>
    <name evidence="2" type="ORF">GA0061098_1013165</name>
</gene>
<dbReference type="AlphaFoldDB" id="A0A1C3XA16"/>
<keyword evidence="3" id="KW-1185">Reference proteome</keyword>
<dbReference type="InterPro" id="IPR035901">
    <property type="entry name" value="GIY-YIG_endonuc_sf"/>
</dbReference>
<feature type="domain" description="GIY-YIG" evidence="1">
    <location>
        <begin position="4"/>
        <end position="79"/>
    </location>
</feature>
<evidence type="ECO:0000313" key="2">
    <source>
        <dbReference type="EMBL" id="SCB49117.1"/>
    </source>
</evidence>
<dbReference type="Proteomes" id="UP000199184">
    <property type="component" value="Unassembled WGS sequence"/>
</dbReference>
<dbReference type="EMBL" id="FMAI01000013">
    <property type="protein sequence ID" value="SCB49117.1"/>
    <property type="molecule type" value="Genomic_DNA"/>
</dbReference>
<proteinExistence type="predicted"/>
<sequence length="82" mass="9554">MKYVYKYVYILESLDSLHFYVGITDDLRARLTKHNAGEVPHTSKYGPWRLKTYVAFSNEKQAAAFEKYLKSSSGRAFAKKRL</sequence>
<dbReference type="RefSeq" id="WP_091962337.1">
    <property type="nucleotide sequence ID" value="NZ_FMAI01000013.1"/>
</dbReference>
<reference evidence="3" key="1">
    <citation type="submission" date="2016-08" db="EMBL/GenBank/DDBJ databases">
        <authorList>
            <person name="Varghese N."/>
            <person name="Submissions Spin"/>
        </authorList>
    </citation>
    <scope>NUCLEOTIDE SEQUENCE [LARGE SCALE GENOMIC DNA]</scope>
    <source>
        <strain evidence="3">ERR11</strain>
    </source>
</reference>
<organism evidence="2 3">
    <name type="scientific">Bradyrhizobium shewense</name>
    <dbReference type="NCBI Taxonomy" id="1761772"/>
    <lineage>
        <taxon>Bacteria</taxon>
        <taxon>Pseudomonadati</taxon>
        <taxon>Pseudomonadota</taxon>
        <taxon>Alphaproteobacteria</taxon>
        <taxon>Hyphomicrobiales</taxon>
        <taxon>Nitrobacteraceae</taxon>
        <taxon>Bradyrhizobium</taxon>
    </lineage>
</organism>
<dbReference type="SUPFAM" id="SSF82771">
    <property type="entry name" value="GIY-YIG endonuclease"/>
    <property type="match status" value="1"/>
</dbReference>
<dbReference type="InterPro" id="IPR000305">
    <property type="entry name" value="GIY-YIG_endonuc"/>
</dbReference>
<dbReference type="Pfam" id="PF01541">
    <property type="entry name" value="GIY-YIG"/>
    <property type="match status" value="1"/>
</dbReference>
<evidence type="ECO:0000313" key="3">
    <source>
        <dbReference type="Proteomes" id="UP000199184"/>
    </source>
</evidence>
<dbReference type="Gene3D" id="3.40.1440.10">
    <property type="entry name" value="GIY-YIG endonuclease"/>
    <property type="match status" value="1"/>
</dbReference>
<evidence type="ECO:0000259" key="1">
    <source>
        <dbReference type="PROSITE" id="PS50164"/>
    </source>
</evidence>